<feature type="transmembrane region" description="Helical" evidence="7">
    <location>
        <begin position="496"/>
        <end position="514"/>
    </location>
</feature>
<protein>
    <submittedName>
        <fullName evidence="8">DHA2 family multidrug resistance protein</fullName>
    </submittedName>
</protein>
<feature type="compositionally biased region" description="Pro residues" evidence="6">
    <location>
        <begin position="16"/>
        <end position="26"/>
    </location>
</feature>
<feature type="compositionally biased region" description="Low complexity" evidence="6">
    <location>
        <begin position="1"/>
        <end position="15"/>
    </location>
</feature>
<dbReference type="PANTHER" id="PTHR42718">
    <property type="entry name" value="MAJOR FACILITATOR SUPERFAMILY MULTIDRUG TRANSPORTER MFSC"/>
    <property type="match status" value="1"/>
</dbReference>
<dbReference type="EMBL" id="JBEPLY010000004">
    <property type="protein sequence ID" value="MET3599717.1"/>
    <property type="molecule type" value="Genomic_DNA"/>
</dbReference>
<feature type="transmembrane region" description="Helical" evidence="7">
    <location>
        <begin position="252"/>
        <end position="275"/>
    </location>
</feature>
<sequence>MTAVTASAASSTDTPPQQPAAPRPAAPPVLDARIVATLTGVLISAMMSGLNSRAGGLALSDIRGAMGQGIDGGSWITSFYSAGELLVMPFATWFAITLTVRRFYMIVLGTTALVALVQPFIVDLHLLLALRLVQGISGGALIPILMMMALRFLPPAIRLHGLALYALTATFTPNVAIWVVGHWTDTAADLRWVSWQFLPAAALCALLVGWGLPKEPVIWPRFKGFNLAGFLTGIPALFLLAIAFSQGNRLDWFNSPLICFCLIGSAICLAAYIASELAHPSPFIRFELLGRRNLQVGFTIFFILLGVLYSGAGLPATFLGALQNYRALQVAPIGLIIGLPQIVLGSVVAALLYQKWVDARYVLAGGLVLIGLACFWGAQIDPSWTWRQFVPAQILQAIGQPMAVVSMLFLATSVVQQMEGPYIAGLVNTLRAAGTVVGVAAVGRLELIREHFHSSVLVGHAAAVSGHLPAAASPDALDGMIAAQVMTLTIADCYRVLGVIALLLAPLALLSHYIPAPMTRPAPSEK</sequence>
<feature type="transmembrane region" description="Helical" evidence="7">
    <location>
        <begin position="162"/>
        <end position="180"/>
    </location>
</feature>
<feature type="transmembrane region" description="Helical" evidence="7">
    <location>
        <begin position="103"/>
        <end position="122"/>
    </location>
</feature>
<keyword evidence="4 7" id="KW-1133">Transmembrane helix</keyword>
<organism evidence="8 9">
    <name type="scientific">Martelella mangrovi</name>
    <dbReference type="NCBI Taxonomy" id="1397477"/>
    <lineage>
        <taxon>Bacteria</taxon>
        <taxon>Pseudomonadati</taxon>
        <taxon>Pseudomonadota</taxon>
        <taxon>Alphaproteobacteria</taxon>
        <taxon>Hyphomicrobiales</taxon>
        <taxon>Aurantimonadaceae</taxon>
        <taxon>Martelella</taxon>
    </lineage>
</organism>
<reference evidence="8 9" key="1">
    <citation type="submission" date="2024-06" db="EMBL/GenBank/DDBJ databases">
        <title>Genomic Encyclopedia of Type Strains, Phase IV (KMG-IV): sequencing the most valuable type-strain genomes for metagenomic binning, comparative biology and taxonomic classification.</title>
        <authorList>
            <person name="Goeker M."/>
        </authorList>
    </citation>
    <scope>NUCLEOTIDE SEQUENCE [LARGE SCALE GENOMIC DNA]</scope>
    <source>
        <strain evidence="8 9">DSM 28102</strain>
    </source>
</reference>
<feature type="transmembrane region" description="Helical" evidence="7">
    <location>
        <begin position="75"/>
        <end position="96"/>
    </location>
</feature>
<evidence type="ECO:0000256" key="7">
    <source>
        <dbReference type="SAM" id="Phobius"/>
    </source>
</evidence>
<feature type="transmembrane region" description="Helical" evidence="7">
    <location>
        <begin position="128"/>
        <end position="150"/>
    </location>
</feature>
<name>A0ABV2IBV9_9HYPH</name>
<feature type="transmembrane region" description="Helical" evidence="7">
    <location>
        <begin position="390"/>
        <end position="411"/>
    </location>
</feature>
<dbReference type="InterPro" id="IPR011701">
    <property type="entry name" value="MFS"/>
</dbReference>
<keyword evidence="2" id="KW-0813">Transport</keyword>
<comment type="subcellular location">
    <subcellularLocation>
        <location evidence="1">Membrane</location>
        <topology evidence="1">Multi-pass membrane protein</topology>
    </subcellularLocation>
</comment>
<evidence type="ECO:0000313" key="8">
    <source>
        <dbReference type="EMBL" id="MET3599717.1"/>
    </source>
</evidence>
<feature type="transmembrane region" description="Helical" evidence="7">
    <location>
        <begin position="192"/>
        <end position="212"/>
    </location>
</feature>
<dbReference type="SUPFAM" id="SSF103473">
    <property type="entry name" value="MFS general substrate transporter"/>
    <property type="match status" value="1"/>
</dbReference>
<dbReference type="PANTHER" id="PTHR42718:SF9">
    <property type="entry name" value="MAJOR FACILITATOR SUPERFAMILY MULTIDRUG TRANSPORTER MFSC"/>
    <property type="match status" value="1"/>
</dbReference>
<dbReference type="RefSeq" id="WP_354433809.1">
    <property type="nucleotide sequence ID" value="NZ_JBEPLY010000004.1"/>
</dbReference>
<feature type="transmembrane region" description="Helical" evidence="7">
    <location>
        <begin position="296"/>
        <end position="318"/>
    </location>
</feature>
<evidence type="ECO:0000256" key="3">
    <source>
        <dbReference type="ARBA" id="ARBA00022692"/>
    </source>
</evidence>
<evidence type="ECO:0000256" key="2">
    <source>
        <dbReference type="ARBA" id="ARBA00022448"/>
    </source>
</evidence>
<comment type="caution">
    <text evidence="8">The sequence shown here is derived from an EMBL/GenBank/DDBJ whole genome shotgun (WGS) entry which is preliminary data.</text>
</comment>
<keyword evidence="3 7" id="KW-0812">Transmembrane</keyword>
<keyword evidence="9" id="KW-1185">Reference proteome</keyword>
<feature type="transmembrane region" description="Helical" evidence="7">
    <location>
        <begin position="360"/>
        <end position="378"/>
    </location>
</feature>
<proteinExistence type="predicted"/>
<feature type="region of interest" description="Disordered" evidence="6">
    <location>
        <begin position="1"/>
        <end position="26"/>
    </location>
</feature>
<accession>A0ABV2IBV9</accession>
<feature type="transmembrane region" description="Helical" evidence="7">
    <location>
        <begin position="224"/>
        <end position="246"/>
    </location>
</feature>
<evidence type="ECO:0000256" key="1">
    <source>
        <dbReference type="ARBA" id="ARBA00004141"/>
    </source>
</evidence>
<evidence type="ECO:0000256" key="5">
    <source>
        <dbReference type="ARBA" id="ARBA00023136"/>
    </source>
</evidence>
<dbReference type="Proteomes" id="UP001549164">
    <property type="component" value="Unassembled WGS sequence"/>
</dbReference>
<keyword evidence="5 7" id="KW-0472">Membrane</keyword>
<dbReference type="Gene3D" id="1.20.1250.20">
    <property type="entry name" value="MFS general substrate transporter like domains"/>
    <property type="match status" value="1"/>
</dbReference>
<feature type="transmembrane region" description="Helical" evidence="7">
    <location>
        <begin position="330"/>
        <end position="353"/>
    </location>
</feature>
<evidence type="ECO:0000256" key="4">
    <source>
        <dbReference type="ARBA" id="ARBA00022989"/>
    </source>
</evidence>
<gene>
    <name evidence="8" type="ORF">ABID12_001656</name>
</gene>
<evidence type="ECO:0000256" key="6">
    <source>
        <dbReference type="SAM" id="MobiDB-lite"/>
    </source>
</evidence>
<evidence type="ECO:0000313" key="9">
    <source>
        <dbReference type="Proteomes" id="UP001549164"/>
    </source>
</evidence>
<dbReference type="InterPro" id="IPR036259">
    <property type="entry name" value="MFS_trans_sf"/>
</dbReference>
<dbReference type="Pfam" id="PF07690">
    <property type="entry name" value="MFS_1"/>
    <property type="match status" value="1"/>
</dbReference>